<dbReference type="AlphaFoldDB" id="A0A844Y5Q6"/>
<feature type="domain" description="VanZ-like" evidence="2">
    <location>
        <begin position="40"/>
        <end position="108"/>
    </location>
</feature>
<dbReference type="Proteomes" id="UP000430272">
    <property type="component" value="Unassembled WGS sequence"/>
</dbReference>
<name>A0A844Y5Q6_9SPHN</name>
<gene>
    <name evidence="3" type="ORF">GRI47_03965</name>
</gene>
<keyword evidence="4" id="KW-1185">Reference proteome</keyword>
<dbReference type="OrthoDB" id="7429094at2"/>
<comment type="caution">
    <text evidence="3">The sequence shown here is derived from an EMBL/GenBank/DDBJ whole genome shotgun (WGS) entry which is preliminary data.</text>
</comment>
<evidence type="ECO:0000256" key="1">
    <source>
        <dbReference type="SAM" id="Phobius"/>
    </source>
</evidence>
<protein>
    <recommendedName>
        <fullName evidence="2">VanZ-like domain-containing protein</fullName>
    </recommendedName>
</protein>
<keyword evidence="1" id="KW-0812">Transmembrane</keyword>
<evidence type="ECO:0000313" key="3">
    <source>
        <dbReference type="EMBL" id="MXO53166.1"/>
    </source>
</evidence>
<reference evidence="3 4" key="1">
    <citation type="submission" date="2019-12" db="EMBL/GenBank/DDBJ databases">
        <title>Genomic-based taxomic classification of the family Erythrobacteraceae.</title>
        <authorList>
            <person name="Xu L."/>
        </authorList>
    </citation>
    <scope>NUCLEOTIDE SEQUENCE [LARGE SCALE GENOMIC DNA]</scope>
    <source>
        <strain evidence="3 4">JCM 17468</strain>
    </source>
</reference>
<feature type="transmembrane region" description="Helical" evidence="1">
    <location>
        <begin position="38"/>
        <end position="55"/>
    </location>
</feature>
<keyword evidence="1" id="KW-1133">Transmembrane helix</keyword>
<organism evidence="3 4">
    <name type="scientific">Qipengyuania pelagi</name>
    <dbReference type="NCBI Taxonomy" id="994320"/>
    <lineage>
        <taxon>Bacteria</taxon>
        <taxon>Pseudomonadati</taxon>
        <taxon>Pseudomonadota</taxon>
        <taxon>Alphaproteobacteria</taxon>
        <taxon>Sphingomonadales</taxon>
        <taxon>Erythrobacteraceae</taxon>
        <taxon>Qipengyuania</taxon>
    </lineage>
</organism>
<evidence type="ECO:0000313" key="4">
    <source>
        <dbReference type="Proteomes" id="UP000430272"/>
    </source>
</evidence>
<feature type="transmembrane region" description="Helical" evidence="1">
    <location>
        <begin position="7"/>
        <end position="26"/>
    </location>
</feature>
<sequence>MNRKVILRLLAVMLAIAAAITCYYALIPGNMGGRGGGIWHALAFVTLGFLSRLAFSRRSAIVLLIALGLFGALIEVAQGMLDLQRAMEFEDLIVDIVASVVGIAIGAIVLALYRRLRDRNGTEDSV</sequence>
<dbReference type="RefSeq" id="WP_160660052.1">
    <property type="nucleotide sequence ID" value="NZ_BAABDV010000001.1"/>
</dbReference>
<dbReference type="InterPro" id="IPR006976">
    <property type="entry name" value="VanZ-like"/>
</dbReference>
<dbReference type="Pfam" id="PF04892">
    <property type="entry name" value="VanZ"/>
    <property type="match status" value="1"/>
</dbReference>
<feature type="transmembrane region" description="Helical" evidence="1">
    <location>
        <begin position="93"/>
        <end position="113"/>
    </location>
</feature>
<accession>A0A844Y5Q6</accession>
<dbReference type="EMBL" id="WTYD01000001">
    <property type="protein sequence ID" value="MXO53166.1"/>
    <property type="molecule type" value="Genomic_DNA"/>
</dbReference>
<evidence type="ECO:0000259" key="2">
    <source>
        <dbReference type="Pfam" id="PF04892"/>
    </source>
</evidence>
<keyword evidence="1" id="KW-0472">Membrane</keyword>
<feature type="transmembrane region" description="Helical" evidence="1">
    <location>
        <begin position="62"/>
        <end position="81"/>
    </location>
</feature>
<proteinExistence type="predicted"/>